<feature type="transmembrane region" description="Helical" evidence="10">
    <location>
        <begin position="219"/>
        <end position="237"/>
    </location>
</feature>
<dbReference type="OrthoDB" id="1522160at2"/>
<dbReference type="InterPro" id="IPR017871">
    <property type="entry name" value="ABC_transporter-like_CS"/>
</dbReference>
<dbReference type="PROSITE" id="PS50893">
    <property type="entry name" value="ABC_TRANSPORTER_2"/>
    <property type="match status" value="1"/>
</dbReference>
<dbReference type="SMART" id="SM00382">
    <property type="entry name" value="AAA"/>
    <property type="match status" value="1"/>
</dbReference>
<dbReference type="CDD" id="cd18571">
    <property type="entry name" value="ABC_6TM_peptidase_like"/>
    <property type="match status" value="1"/>
</dbReference>
<dbReference type="GO" id="GO:0006508">
    <property type="term" value="P:proteolysis"/>
    <property type="evidence" value="ECO:0007669"/>
    <property type="project" value="InterPro"/>
</dbReference>
<dbReference type="FunFam" id="3.40.50.300:FF:000221">
    <property type="entry name" value="Multidrug ABC transporter ATP-binding protein"/>
    <property type="match status" value="1"/>
</dbReference>
<dbReference type="InterPro" id="IPR036640">
    <property type="entry name" value="ABC1_TM_sf"/>
</dbReference>
<evidence type="ECO:0000256" key="8">
    <source>
        <dbReference type="ARBA" id="ARBA00022989"/>
    </source>
</evidence>
<evidence type="ECO:0000259" key="11">
    <source>
        <dbReference type="PROSITE" id="PS50893"/>
    </source>
</evidence>
<evidence type="ECO:0000256" key="2">
    <source>
        <dbReference type="ARBA" id="ARBA00022448"/>
    </source>
</evidence>
<dbReference type="InterPro" id="IPR005074">
    <property type="entry name" value="Peptidase_C39"/>
</dbReference>
<feature type="transmembrane region" description="Helical" evidence="10">
    <location>
        <begin position="320"/>
        <end position="341"/>
    </location>
</feature>
<dbReference type="InterPro" id="IPR011527">
    <property type="entry name" value="ABC1_TM_dom"/>
</dbReference>
<dbReference type="AlphaFoldDB" id="A0A1M6EL83"/>
<dbReference type="RefSeq" id="WP_073107789.1">
    <property type="nucleotide sequence ID" value="NZ_FQYN01000003.1"/>
</dbReference>
<dbReference type="GO" id="GO:0005886">
    <property type="term" value="C:plasma membrane"/>
    <property type="evidence" value="ECO:0007669"/>
    <property type="project" value="UniProtKB-SubCell"/>
</dbReference>
<evidence type="ECO:0000256" key="4">
    <source>
        <dbReference type="ARBA" id="ARBA00022692"/>
    </source>
</evidence>
<feature type="domain" description="ABC transporter" evidence="11">
    <location>
        <begin position="499"/>
        <end position="735"/>
    </location>
</feature>
<dbReference type="GO" id="GO:0016887">
    <property type="term" value="F:ATP hydrolysis activity"/>
    <property type="evidence" value="ECO:0007669"/>
    <property type="project" value="InterPro"/>
</dbReference>
<dbReference type="PANTHER" id="PTHR43394">
    <property type="entry name" value="ATP-DEPENDENT PERMEASE MDL1, MITOCHONDRIAL"/>
    <property type="match status" value="1"/>
</dbReference>
<comment type="subcellular location">
    <subcellularLocation>
        <location evidence="1">Cell membrane</location>
        <topology evidence="1">Multi-pass membrane protein</topology>
    </subcellularLocation>
</comment>
<evidence type="ECO:0000313" key="15">
    <source>
        <dbReference type="Proteomes" id="UP000184418"/>
    </source>
</evidence>
<dbReference type="STRING" id="1121955.SAMN02745146_1723"/>
<keyword evidence="5" id="KW-0547">Nucleotide-binding</keyword>
<gene>
    <name evidence="14" type="ORF">SAMN02745146_1723</name>
</gene>
<dbReference type="Gene3D" id="1.20.1560.10">
    <property type="entry name" value="ABC transporter type 1, transmembrane domain"/>
    <property type="match status" value="1"/>
</dbReference>
<keyword evidence="15" id="KW-1185">Reference proteome</keyword>
<dbReference type="Pfam" id="PF00005">
    <property type="entry name" value="ABC_tran"/>
    <property type="match status" value="1"/>
</dbReference>
<dbReference type="SUPFAM" id="SSF52540">
    <property type="entry name" value="P-loop containing nucleoside triphosphate hydrolases"/>
    <property type="match status" value="1"/>
</dbReference>
<dbReference type="InterPro" id="IPR003593">
    <property type="entry name" value="AAA+_ATPase"/>
</dbReference>
<feature type="domain" description="ABC transmembrane type-1" evidence="12">
    <location>
        <begin position="186"/>
        <end position="465"/>
    </location>
</feature>
<organism evidence="14 15">
    <name type="scientific">Hymenobacter daecheongensis DSM 21074</name>
    <dbReference type="NCBI Taxonomy" id="1121955"/>
    <lineage>
        <taxon>Bacteria</taxon>
        <taxon>Pseudomonadati</taxon>
        <taxon>Bacteroidota</taxon>
        <taxon>Cytophagia</taxon>
        <taxon>Cytophagales</taxon>
        <taxon>Hymenobacteraceae</taxon>
        <taxon>Hymenobacter</taxon>
    </lineage>
</organism>
<accession>A0A1M6EL83</accession>
<dbReference type="PROSITE" id="PS00211">
    <property type="entry name" value="ABC_TRANSPORTER_1"/>
    <property type="match status" value="1"/>
</dbReference>
<evidence type="ECO:0000256" key="7">
    <source>
        <dbReference type="ARBA" id="ARBA00022840"/>
    </source>
</evidence>
<name>A0A1M6EL83_9BACT</name>
<keyword evidence="3" id="KW-1003">Cell membrane</keyword>
<sequence>MPEFPFYKQPEALDCGPVCLRMVAKYHGRYFSLQTLRKSSELNHEGASINGISKAAEAIGFQTLGVKLNFSRLASEATLPCIVPWKNNQFVVVWGFKKKRFSSRKNNTHTLVQIADPAQGLLTQTYEEFMAGWLSYRQEGVSQGNVLLLEPKPEFYLDKSLDSGRKVGFREAFAYLFKYKSLLVQLLFGLLVGSAFQLLLPFLAQSVVDIGINTHNMRFIYIILIAQLTLFASQNIVDFIRGWILLHISSRVNVMILSNFLSKLLRLPISFFDTKLFGDIMQRINDHERIETFLTSTSLSAMFSLLSIFIFGIVLGIYDFTIFLIFLFGTLAYVAWALVFLKNRREIDGLRFTAQARNQSAIVQLIQGVQDIKLSNSERQKRWEWEKIQAALFKINYRGLATMQYQKAGAVFINEGKNILITFLAAKAVVDGHITLGTMLTIQYILGQLNKPVEQLILFTQTWQDAQISLERLNEIHALEDEEPGSAVGLQTLPAEKSIRLKNVDFAYPGAEARLVLHGINLHIPAGKTTALVGASGSGKTTLLKLLLKFYQPTRGKIQVSHISLDQIGQEAWRDECGVVTQEGFIFSDTIARNIAVGEENYDTARLLHAVKVANIQEYLESLPSGFNTRIGMDGNGMSQGQRQRLLIARAVYKNPSFLFLDEATNSLDATNESAILNNLKQFLDKRTVIVVAHRLSTVRHADNIVVMHNGSVVEQGTHDILVSQRGYYYTLVKNQIELDS</sequence>
<evidence type="ECO:0000259" key="13">
    <source>
        <dbReference type="PROSITE" id="PS50990"/>
    </source>
</evidence>
<dbReference type="Gene3D" id="3.40.50.300">
    <property type="entry name" value="P-loop containing nucleotide triphosphate hydrolases"/>
    <property type="match status" value="1"/>
</dbReference>
<dbReference type="InterPro" id="IPR027417">
    <property type="entry name" value="P-loop_NTPase"/>
</dbReference>
<dbReference type="InterPro" id="IPR003439">
    <property type="entry name" value="ABC_transporter-like_ATP-bd"/>
</dbReference>
<keyword evidence="6" id="KW-0378">Hydrolase</keyword>
<evidence type="ECO:0000256" key="10">
    <source>
        <dbReference type="SAM" id="Phobius"/>
    </source>
</evidence>
<dbReference type="GO" id="GO:0015421">
    <property type="term" value="F:ABC-type oligopeptide transporter activity"/>
    <property type="evidence" value="ECO:0007669"/>
    <property type="project" value="TreeGrafter"/>
</dbReference>
<evidence type="ECO:0000256" key="5">
    <source>
        <dbReference type="ARBA" id="ARBA00022741"/>
    </source>
</evidence>
<dbReference type="PROSITE" id="PS50929">
    <property type="entry name" value="ABC_TM1F"/>
    <property type="match status" value="1"/>
</dbReference>
<dbReference type="EMBL" id="FQYN01000003">
    <property type="protein sequence ID" value="SHI86048.1"/>
    <property type="molecule type" value="Genomic_DNA"/>
</dbReference>
<feature type="transmembrane region" description="Helical" evidence="10">
    <location>
        <begin position="293"/>
        <end position="314"/>
    </location>
</feature>
<evidence type="ECO:0000256" key="6">
    <source>
        <dbReference type="ARBA" id="ARBA00022801"/>
    </source>
</evidence>
<feature type="transmembrane region" description="Helical" evidence="10">
    <location>
        <begin position="182"/>
        <end position="207"/>
    </location>
</feature>
<evidence type="ECO:0000256" key="9">
    <source>
        <dbReference type="ARBA" id="ARBA00023136"/>
    </source>
</evidence>
<evidence type="ECO:0000256" key="3">
    <source>
        <dbReference type="ARBA" id="ARBA00022475"/>
    </source>
</evidence>
<reference evidence="14 15" key="1">
    <citation type="submission" date="2016-11" db="EMBL/GenBank/DDBJ databases">
        <authorList>
            <person name="Jaros S."/>
            <person name="Januszkiewicz K."/>
            <person name="Wedrychowicz H."/>
        </authorList>
    </citation>
    <scope>NUCLEOTIDE SEQUENCE [LARGE SCALE GENOMIC DNA]</scope>
    <source>
        <strain evidence="14 15">DSM 21074</strain>
    </source>
</reference>
<dbReference type="SUPFAM" id="SSF90123">
    <property type="entry name" value="ABC transporter transmembrane region"/>
    <property type="match status" value="1"/>
</dbReference>
<evidence type="ECO:0000259" key="12">
    <source>
        <dbReference type="PROSITE" id="PS50929"/>
    </source>
</evidence>
<keyword evidence="2" id="KW-0813">Transport</keyword>
<proteinExistence type="predicted"/>
<dbReference type="PANTHER" id="PTHR43394:SF1">
    <property type="entry name" value="ATP-BINDING CASSETTE SUB-FAMILY B MEMBER 10, MITOCHONDRIAL"/>
    <property type="match status" value="1"/>
</dbReference>
<dbReference type="Pfam" id="PF00664">
    <property type="entry name" value="ABC_membrane"/>
    <property type="match status" value="1"/>
</dbReference>
<dbReference type="Pfam" id="PF03412">
    <property type="entry name" value="Peptidase_C39"/>
    <property type="match status" value="1"/>
</dbReference>
<dbReference type="Gene3D" id="3.90.70.10">
    <property type="entry name" value="Cysteine proteinases"/>
    <property type="match status" value="1"/>
</dbReference>
<evidence type="ECO:0000313" key="14">
    <source>
        <dbReference type="EMBL" id="SHI86048.1"/>
    </source>
</evidence>
<keyword evidence="9 10" id="KW-0472">Membrane</keyword>
<keyword evidence="4 10" id="KW-0812">Transmembrane</keyword>
<dbReference type="Proteomes" id="UP000184418">
    <property type="component" value="Unassembled WGS sequence"/>
</dbReference>
<feature type="domain" description="Peptidase C39" evidence="13">
    <location>
        <begin position="9"/>
        <end position="140"/>
    </location>
</feature>
<keyword evidence="8 10" id="KW-1133">Transmembrane helix</keyword>
<dbReference type="PROSITE" id="PS50990">
    <property type="entry name" value="PEPTIDASE_C39"/>
    <property type="match status" value="1"/>
</dbReference>
<dbReference type="GO" id="GO:0005524">
    <property type="term" value="F:ATP binding"/>
    <property type="evidence" value="ECO:0007669"/>
    <property type="project" value="UniProtKB-KW"/>
</dbReference>
<dbReference type="GO" id="GO:0008233">
    <property type="term" value="F:peptidase activity"/>
    <property type="evidence" value="ECO:0007669"/>
    <property type="project" value="InterPro"/>
</dbReference>
<evidence type="ECO:0000256" key="1">
    <source>
        <dbReference type="ARBA" id="ARBA00004651"/>
    </source>
</evidence>
<dbReference type="InterPro" id="IPR039421">
    <property type="entry name" value="Type_1_exporter"/>
</dbReference>
<protein>
    <submittedName>
        <fullName evidence="14">ATP-binding cassette, subfamily B</fullName>
    </submittedName>
</protein>
<keyword evidence="7 14" id="KW-0067">ATP-binding</keyword>